<dbReference type="OrthoDB" id="9787293at2"/>
<dbReference type="GO" id="GO:0016757">
    <property type="term" value="F:glycosyltransferase activity"/>
    <property type="evidence" value="ECO:0007669"/>
    <property type="project" value="UniProtKB-ARBA"/>
</dbReference>
<sequence length="411" mass="46164">MKKTIWIINQYASLPSTGMGGRHRDLARELARRGHKVTLVSARWTHLVRDNEAAEAAPDEEMFEGFRFVRVSVGRYAHAQDKKRILNWFSFAWKLTGLAGTLNERPDVVLYSSPSLIGFLGAERLARKYSARLVFEVRDIWPLTFSELGGYSHRHPFIRFLQWIEDRAYRNSDFVISNLPGAVDHMIGRGLSSEKFRWIPNGFSKADVDQCLPLPSEVYSKLPKDTFNICYTGTIGTANALHTLVKAASLLKDEPSISFTIVGQGSEKEALKESVTRLGLSNVFFVDPVPKNMVQSILQECDVCYLGLTGDSLFRFGVSPNKLFDYLVSGKPIIYGIDSGDYRPVEEFGAGLQIKPEDPVGLANAVKELKSRSKRELSEMGGNGRKAAFEYHEYGMLAKKLENVLLKNQID</sequence>
<feature type="domain" description="Glycosyltransferase subfamily 4-like N-terminal" evidence="1">
    <location>
        <begin position="17"/>
        <end position="202"/>
    </location>
</feature>
<dbReference type="Proteomes" id="UP000006286">
    <property type="component" value="Chromosome"/>
</dbReference>
<evidence type="ECO:0000313" key="2">
    <source>
        <dbReference type="EMBL" id="AFT69996.1"/>
    </source>
</evidence>
<dbReference type="InterPro" id="IPR028098">
    <property type="entry name" value="Glyco_trans_4-like_N"/>
</dbReference>
<dbReference type="PATRIC" id="fig|930169.3.peg.1696"/>
<dbReference type="EMBL" id="CP003466">
    <property type="protein sequence ID" value="AFT69996.1"/>
    <property type="molecule type" value="Genomic_DNA"/>
</dbReference>
<dbReference type="KEGG" id="adi:B5T_01717"/>
<accession>K0CEG9</accession>
<dbReference type="PANTHER" id="PTHR12526">
    <property type="entry name" value="GLYCOSYLTRANSFERASE"/>
    <property type="match status" value="1"/>
</dbReference>
<dbReference type="CDD" id="cd03794">
    <property type="entry name" value="GT4_WbuB-like"/>
    <property type="match status" value="1"/>
</dbReference>
<dbReference type="Gene3D" id="3.40.50.2000">
    <property type="entry name" value="Glycogen Phosphorylase B"/>
    <property type="match status" value="2"/>
</dbReference>
<dbReference type="AlphaFoldDB" id="K0CEG9"/>
<dbReference type="RefSeq" id="WP_014994072.1">
    <property type="nucleotide sequence ID" value="NC_018691.1"/>
</dbReference>
<dbReference type="Pfam" id="PF13579">
    <property type="entry name" value="Glyco_trans_4_4"/>
    <property type="match status" value="1"/>
</dbReference>
<dbReference type="eggNOG" id="COG0438">
    <property type="taxonomic scope" value="Bacteria"/>
</dbReference>
<dbReference type="Pfam" id="PF13692">
    <property type="entry name" value="Glyco_trans_1_4"/>
    <property type="match status" value="1"/>
</dbReference>
<name>K0CEG9_ALCDB</name>
<dbReference type="STRING" id="930169.B5T_01717"/>
<protein>
    <submittedName>
        <fullName evidence="2">Glycosyl transferase group 1</fullName>
    </submittedName>
</protein>
<gene>
    <name evidence="2" type="ordered locus">B5T_01717</name>
</gene>
<organism evidence="2 3">
    <name type="scientific">Alcanivorax dieselolei (strain DSM 16502 / CGMCC 1.3690 / MCCC 1A00001 / B-5)</name>
    <name type="common">Alloalcanivorax dieselolei</name>
    <dbReference type="NCBI Taxonomy" id="930169"/>
    <lineage>
        <taxon>Bacteria</taxon>
        <taxon>Pseudomonadati</taxon>
        <taxon>Pseudomonadota</taxon>
        <taxon>Gammaproteobacteria</taxon>
        <taxon>Oceanospirillales</taxon>
        <taxon>Alcanivoracaceae</taxon>
        <taxon>Alloalcanivorax</taxon>
    </lineage>
</organism>
<evidence type="ECO:0000259" key="1">
    <source>
        <dbReference type="Pfam" id="PF13579"/>
    </source>
</evidence>
<keyword evidence="3" id="KW-1185">Reference proteome</keyword>
<dbReference type="HOGENOM" id="CLU_009583_11_2_6"/>
<evidence type="ECO:0000313" key="3">
    <source>
        <dbReference type="Proteomes" id="UP000006286"/>
    </source>
</evidence>
<proteinExistence type="predicted"/>
<dbReference type="SUPFAM" id="SSF53756">
    <property type="entry name" value="UDP-Glycosyltransferase/glycogen phosphorylase"/>
    <property type="match status" value="1"/>
</dbReference>
<reference evidence="2 3" key="1">
    <citation type="journal article" date="2012" name="J. Bacteriol.">
        <title>Complete genome sequence of Alcanivorax dieselolei type strain B5.</title>
        <authorList>
            <person name="Lai Q."/>
            <person name="Li W."/>
            <person name="Shao Z."/>
        </authorList>
    </citation>
    <scope>NUCLEOTIDE SEQUENCE [LARGE SCALE GENOMIC DNA]</scope>
    <source>
        <strain evidence="3">DSM 16502 / CGMCC 1.3690 / B-5</strain>
    </source>
</reference>
<dbReference type="PANTHER" id="PTHR12526:SF622">
    <property type="entry name" value="GLYCOSYLTRANSFERASE (GROUP I)"/>
    <property type="match status" value="1"/>
</dbReference>
<keyword evidence="2" id="KW-0808">Transferase</keyword>